<dbReference type="Proteomes" id="UP001652642">
    <property type="component" value="Chromosome 3"/>
</dbReference>
<comment type="catalytic activity">
    <reaction evidence="20">
        <text>1-acyl-sn-glycero-3-phospho-(1'-sn-glycerol) + an acyl-CoA = a 1,2-diacyl-sn-glycero-3-phospho-(1'-sn-glycerol) + CoA</text>
        <dbReference type="Rhea" id="RHEA:33203"/>
        <dbReference type="ChEBI" id="CHEBI:57287"/>
        <dbReference type="ChEBI" id="CHEBI:58342"/>
        <dbReference type="ChEBI" id="CHEBI:64716"/>
        <dbReference type="ChEBI" id="CHEBI:64840"/>
    </reaction>
    <physiologicalReaction direction="left-to-right" evidence="20">
        <dbReference type="Rhea" id="RHEA:33204"/>
    </physiologicalReaction>
</comment>
<dbReference type="InterPro" id="IPR022284">
    <property type="entry name" value="GPAT/DHAPAT"/>
</dbReference>
<keyword evidence="15 25" id="KW-0594">Phospholipid biosynthesis</keyword>
<evidence type="ECO:0000256" key="19">
    <source>
        <dbReference type="ARBA" id="ARBA00023344"/>
    </source>
</evidence>
<comment type="pathway">
    <text evidence="3">Lipid metabolism.</text>
</comment>
<evidence type="ECO:0000313" key="28">
    <source>
        <dbReference type="RefSeq" id="XP_020635507.2"/>
    </source>
</evidence>
<evidence type="ECO:0000256" key="3">
    <source>
        <dbReference type="ARBA" id="ARBA00005189"/>
    </source>
</evidence>
<dbReference type="SUPFAM" id="SSF69593">
    <property type="entry name" value="Glycerol-3-phosphate (1)-acyltransferase"/>
    <property type="match status" value="1"/>
</dbReference>
<evidence type="ECO:0000256" key="9">
    <source>
        <dbReference type="ARBA" id="ARBA00022679"/>
    </source>
</evidence>
<dbReference type="PANTHER" id="PTHR12563">
    <property type="entry name" value="GLYCEROL-3-PHOSPHATE ACYLTRANSFERASE"/>
    <property type="match status" value="1"/>
</dbReference>
<comment type="similarity">
    <text evidence="4 25">Belongs to the GPAT/DAPAT family.</text>
</comment>
<name>A0A6J0SNY2_9SAUR</name>
<comment type="catalytic activity">
    <reaction evidence="23">
        <text>sn-glycerol 3-phosphate + (9Z)-octadecenoyl-CoA = 1-(9Z-octadecenoyl)-sn-glycero-3-phosphate + CoA</text>
        <dbReference type="Rhea" id="RHEA:37199"/>
        <dbReference type="ChEBI" id="CHEBI:57287"/>
        <dbReference type="ChEBI" id="CHEBI:57387"/>
        <dbReference type="ChEBI" id="CHEBI:57597"/>
        <dbReference type="ChEBI" id="CHEBI:74544"/>
    </reaction>
    <physiologicalReaction direction="left-to-right" evidence="23">
        <dbReference type="Rhea" id="RHEA:37200"/>
    </physiologicalReaction>
</comment>
<evidence type="ECO:0000256" key="1">
    <source>
        <dbReference type="ARBA" id="ARBA00004450"/>
    </source>
</evidence>
<comment type="catalytic activity">
    <reaction evidence="21">
        <text>sn-glycerol 3-phosphate + hexadecanoyl-CoA = 1-hexadecanoyl-sn-glycero-3-phosphate + CoA</text>
        <dbReference type="Rhea" id="RHEA:35723"/>
        <dbReference type="ChEBI" id="CHEBI:57287"/>
        <dbReference type="ChEBI" id="CHEBI:57379"/>
        <dbReference type="ChEBI" id="CHEBI:57518"/>
        <dbReference type="ChEBI" id="CHEBI:57597"/>
    </reaction>
    <physiologicalReaction direction="left-to-right" evidence="21">
        <dbReference type="Rhea" id="RHEA:35724"/>
    </physiologicalReaction>
</comment>
<comment type="function">
    <text evidence="24">Mitochondrial membrane protein that catalyzes the essential first step of biosynthesis of glycerolipids such as triglycerides, phosphatidic acids and lysophosphatidic acids. Esterifies acyl-group from acyl-coenzyme A (acyl-CoA) to the sn-1 position of glycerol-3-phosphate, to produce lysophosphatidic acid. Has a narrow hydrophobic binding cleft that selects for a linear acyl chain. Catalytic activity is higher for substrates with a 16-carbon acyl chain.</text>
</comment>
<keyword evidence="8" id="KW-0597">Phosphoprotein</keyword>
<comment type="pathway">
    <text evidence="2 25">Phospholipid metabolism; CDP-diacylglycerol biosynthesis; CDP-diacylglycerol from sn-glycerol 3-phosphate: step 1/3.</text>
</comment>
<dbReference type="OrthoDB" id="5962536at2759"/>
<keyword evidence="16 25" id="KW-1208">Phospholipid metabolism</keyword>
<proteinExistence type="inferred from homology"/>
<comment type="subcellular location">
    <subcellularLocation>
        <location evidence="1">Mitochondrion outer membrane</location>
        <topology evidence="1">Peripheral membrane protein</topology>
    </subcellularLocation>
</comment>
<comment type="catalytic activity">
    <reaction evidence="25">
        <text>sn-glycerol 3-phosphate + an acyl-CoA = a 1-acyl-sn-glycero-3-phosphate + CoA</text>
        <dbReference type="Rhea" id="RHEA:15325"/>
        <dbReference type="ChEBI" id="CHEBI:57287"/>
        <dbReference type="ChEBI" id="CHEBI:57597"/>
        <dbReference type="ChEBI" id="CHEBI:57970"/>
        <dbReference type="ChEBI" id="CHEBI:58342"/>
        <dbReference type="EC" id="2.3.1.15"/>
    </reaction>
</comment>
<keyword evidence="27" id="KW-1185">Reference proteome</keyword>
<dbReference type="RefSeq" id="XP_020635509.2">
    <property type="nucleotide sequence ID" value="XM_020779850.2"/>
</dbReference>
<keyword evidence="14 25" id="KW-0472">Membrane</keyword>
<evidence type="ECO:0000256" key="14">
    <source>
        <dbReference type="ARBA" id="ARBA00023136"/>
    </source>
</evidence>
<reference evidence="28 29" key="1">
    <citation type="submission" date="2025-05" db="UniProtKB">
        <authorList>
            <consortium name="RefSeq"/>
        </authorList>
    </citation>
    <scope>IDENTIFICATION</scope>
</reference>
<evidence type="ECO:0000313" key="31">
    <source>
        <dbReference type="RefSeq" id="XP_072851649.1"/>
    </source>
</evidence>
<dbReference type="GO" id="GO:0016746">
    <property type="term" value="F:acyltransferase activity"/>
    <property type="evidence" value="ECO:0007669"/>
    <property type="project" value="UniProtKB-KW"/>
</dbReference>
<comment type="catalytic activity">
    <reaction evidence="22">
        <text>sn-glycerol 3-phosphate + octadecanoyl-CoA = 1-octadecanoyl-sn-glycero-3-phosphate + CoA</text>
        <dbReference type="Rhea" id="RHEA:37195"/>
        <dbReference type="ChEBI" id="CHEBI:57287"/>
        <dbReference type="ChEBI" id="CHEBI:57394"/>
        <dbReference type="ChEBI" id="CHEBI:57597"/>
        <dbReference type="ChEBI" id="CHEBI:74565"/>
    </reaction>
    <physiologicalReaction direction="left-to-right" evidence="22">
        <dbReference type="Rhea" id="RHEA:37196"/>
    </physiologicalReaction>
</comment>
<evidence type="ECO:0000256" key="24">
    <source>
        <dbReference type="ARBA" id="ARBA00049585"/>
    </source>
</evidence>
<comment type="catalytic activity">
    <reaction evidence="18">
        <text>dodecanoyl-CoA + sn-glycerol 3-phosphate = 1-dodecanoyl-sn-glycerol 3-phosphate + CoA</text>
        <dbReference type="Rhea" id="RHEA:35727"/>
        <dbReference type="ChEBI" id="CHEBI:57287"/>
        <dbReference type="ChEBI" id="CHEBI:57375"/>
        <dbReference type="ChEBI" id="CHEBI:57597"/>
        <dbReference type="ChEBI" id="CHEBI:72682"/>
    </reaction>
    <physiologicalReaction direction="left-to-right" evidence="18">
        <dbReference type="Rhea" id="RHEA:35728"/>
    </physiologicalReaction>
</comment>
<dbReference type="GeneID" id="110071963"/>
<evidence type="ECO:0000259" key="26">
    <source>
        <dbReference type="SMART" id="SM00563"/>
    </source>
</evidence>
<evidence type="ECO:0000256" key="25">
    <source>
        <dbReference type="PIRNR" id="PIRNR000437"/>
    </source>
</evidence>
<keyword evidence="11" id="KW-0007">Acetylation</keyword>
<organism evidence="27 30">
    <name type="scientific">Pogona vitticeps</name>
    <name type="common">central bearded dragon</name>
    <dbReference type="NCBI Taxonomy" id="103695"/>
    <lineage>
        <taxon>Eukaryota</taxon>
        <taxon>Metazoa</taxon>
        <taxon>Chordata</taxon>
        <taxon>Craniata</taxon>
        <taxon>Vertebrata</taxon>
        <taxon>Euteleostomi</taxon>
        <taxon>Lepidosauria</taxon>
        <taxon>Squamata</taxon>
        <taxon>Bifurcata</taxon>
        <taxon>Unidentata</taxon>
        <taxon>Episquamata</taxon>
        <taxon>Toxicofera</taxon>
        <taxon>Iguania</taxon>
        <taxon>Acrodonta</taxon>
        <taxon>Agamidae</taxon>
        <taxon>Amphibolurinae</taxon>
        <taxon>Pogona</taxon>
    </lineage>
</organism>
<dbReference type="PIRSF" id="PIRSF500064">
    <property type="entry name" value="GPAT"/>
    <property type="match status" value="1"/>
</dbReference>
<keyword evidence="10" id="KW-1000">Mitochondrion outer membrane</keyword>
<evidence type="ECO:0000256" key="21">
    <source>
        <dbReference type="ARBA" id="ARBA00047573"/>
    </source>
</evidence>
<dbReference type="RefSeq" id="XP_020635507.2">
    <property type="nucleotide sequence ID" value="XM_020779848.2"/>
</dbReference>
<evidence type="ECO:0000256" key="4">
    <source>
        <dbReference type="ARBA" id="ARBA00007937"/>
    </source>
</evidence>
<dbReference type="PIRSF" id="PIRSF000437">
    <property type="entry name" value="GPAT_DHAPAT"/>
    <property type="match status" value="1"/>
</dbReference>
<dbReference type="RefSeq" id="XP_072851649.1">
    <property type="nucleotide sequence ID" value="XM_072995548.1"/>
</dbReference>
<dbReference type="EC" id="2.3.1.15" evidence="5 25"/>
<dbReference type="RefSeq" id="XP_020635508.2">
    <property type="nucleotide sequence ID" value="XM_020779849.2"/>
</dbReference>
<evidence type="ECO:0000256" key="5">
    <source>
        <dbReference type="ARBA" id="ARBA00013113"/>
    </source>
</evidence>
<evidence type="ECO:0000256" key="13">
    <source>
        <dbReference type="ARBA" id="ARBA00023128"/>
    </source>
</evidence>
<gene>
    <name evidence="28 29 30 31 32" type="primary">GPAM</name>
</gene>
<evidence type="ECO:0000256" key="17">
    <source>
        <dbReference type="ARBA" id="ARBA00023315"/>
    </source>
</evidence>
<dbReference type="CDD" id="cd07993">
    <property type="entry name" value="LPLAT_DHAPAT-like"/>
    <property type="match status" value="1"/>
</dbReference>
<evidence type="ECO:0000256" key="22">
    <source>
        <dbReference type="ARBA" id="ARBA00048408"/>
    </source>
</evidence>
<evidence type="ECO:0000313" key="29">
    <source>
        <dbReference type="RefSeq" id="XP_020635508.2"/>
    </source>
</evidence>
<evidence type="ECO:0000256" key="18">
    <source>
        <dbReference type="ARBA" id="ARBA00023335"/>
    </source>
</evidence>
<evidence type="ECO:0000256" key="15">
    <source>
        <dbReference type="ARBA" id="ARBA00023209"/>
    </source>
</evidence>
<accession>A0A6J0SNY2</accession>
<evidence type="ECO:0000256" key="12">
    <source>
        <dbReference type="ARBA" id="ARBA00023098"/>
    </source>
</evidence>
<protein>
    <recommendedName>
        <fullName evidence="6 25">Glycerol-3-phosphate acyltransferase 1, mitochondrial</fullName>
        <ecNumber evidence="5 25">2.3.1.15</ecNumber>
    </recommendedName>
</protein>
<dbReference type="Pfam" id="PF01553">
    <property type="entry name" value="Acyltransferase"/>
    <property type="match status" value="1"/>
</dbReference>
<evidence type="ECO:0000256" key="2">
    <source>
        <dbReference type="ARBA" id="ARBA00004765"/>
    </source>
</evidence>
<keyword evidence="17 25" id="KW-0012">Acyltransferase</keyword>
<evidence type="ECO:0000313" key="32">
    <source>
        <dbReference type="RefSeq" id="XP_072851650.1"/>
    </source>
</evidence>
<evidence type="ECO:0000313" key="30">
    <source>
        <dbReference type="RefSeq" id="XP_020635509.2"/>
    </source>
</evidence>
<comment type="catalytic activity">
    <reaction evidence="19">
        <text>(9Z,12Z)-octadecadienoyl-CoA + sn-glycerol 3-phosphate = 1-(9Z,12Z)-octadecadienoyl-sn-glycero-3-phosphate + CoA</text>
        <dbReference type="Rhea" id="RHEA:37203"/>
        <dbReference type="ChEBI" id="CHEBI:57287"/>
        <dbReference type="ChEBI" id="CHEBI:57383"/>
        <dbReference type="ChEBI" id="CHEBI:57597"/>
        <dbReference type="ChEBI" id="CHEBI:74547"/>
    </reaction>
    <physiologicalReaction direction="left-to-right" evidence="19">
        <dbReference type="Rhea" id="RHEA:37204"/>
    </physiologicalReaction>
</comment>
<evidence type="ECO:0000313" key="27">
    <source>
        <dbReference type="Proteomes" id="UP001652642"/>
    </source>
</evidence>
<evidence type="ECO:0000256" key="23">
    <source>
        <dbReference type="ARBA" id="ARBA00048672"/>
    </source>
</evidence>
<evidence type="ECO:0000256" key="20">
    <source>
        <dbReference type="ARBA" id="ARBA00047480"/>
    </source>
</evidence>
<dbReference type="SMART" id="SM00563">
    <property type="entry name" value="PlsC"/>
    <property type="match status" value="1"/>
</dbReference>
<feature type="domain" description="Phospholipid/glycerol acyltransferase" evidence="26">
    <location>
        <begin position="225"/>
        <end position="358"/>
    </location>
</feature>
<dbReference type="PANTHER" id="PTHR12563:SF16">
    <property type="entry name" value="GLYCEROL-3-PHOSPHATE ACYLTRANSFERASE 1, MITOCHONDRIAL"/>
    <property type="match status" value="1"/>
</dbReference>
<dbReference type="InterPro" id="IPR045520">
    <property type="entry name" value="GPAT/DHAPAT_C"/>
</dbReference>
<dbReference type="InterPro" id="IPR002123">
    <property type="entry name" value="Plipid/glycerol_acylTrfase"/>
</dbReference>
<evidence type="ECO:0000256" key="7">
    <source>
        <dbReference type="ARBA" id="ARBA00022516"/>
    </source>
</evidence>
<keyword evidence="7 25" id="KW-0444">Lipid biosynthesis</keyword>
<dbReference type="InterPro" id="IPR041728">
    <property type="entry name" value="GPAT/DHAPAT_LPLAT"/>
</dbReference>
<sequence>MDDVPLSLGTIDVSYSSSSVECTVSKCKLSSEEWEECNSRPTVFRSATLKWKETLLGRNRPFVGRCCYACTPQSWDKLFNASIPSLGLRNVIYINETHTQHRGWLARRLCYILFVQERDVHKGKFANNVTENVLNSSRVQDAIMEEASEVSATGGTGQLDPRTINKVKKKARRILQEMVANVSPALIRLTGWVLLKLFNSFFWNIQIHKGQLEMVKAATELNLPLIFLPVHKSHIDYLLLTFILFCHNIKAPYIAAGNNLNIPIFSTLIRKLGGFFIRRRLDERPDGCKDNLYRALLYVHVQELLRQQQFLEIFLEGTRSRSGKISCAKAGLLSVVVDALYVNATPDVLIIPVGISYDRIIEGHYNSEQLGKPKKDESLWSIARGVFRMLRKNYGCVRVDFAQPFSLKEYLASQSQKPLATPLSLEHTLLPAVLPSRNNCAVQEGTNTTLPDSRDVSCEPFRRQLIANLAEHVLFTANKSCAVMSTHIIACLLLYRHRQGIDLSKLVEDFFSMKEEVLARDYDLGFSGNSEDVVMHAIHLLGNCLTITNTSRNNEFFITPSTSVPAVFELNFYSNGVLHVFFREAVIACSLHAIQNKRHRNGVNGIPPHMVSQEQLVRKAASLCYLLSKEGTVSLPCQLLGQVCHEAIAQFIQYGILVIAEQDEQEDISPNLAEQHWEKKLPQPLSWRSDEEDEDSDFGEEQRDCYLKVSQSQEHQQYLTFLQKLLGPLLEAYSSAAIFIHNFSGPVRESEYLQKLHKYLIMRTEKNVAVYAESATYCLAKNAVNVFKDMGVFKETKQKRETILELSSTFLPHCNRQKLLEFILGFVIL</sequence>
<dbReference type="RefSeq" id="XP_072851650.1">
    <property type="nucleotide sequence ID" value="XM_072995549.1"/>
</dbReference>
<evidence type="ECO:0000256" key="16">
    <source>
        <dbReference type="ARBA" id="ARBA00023264"/>
    </source>
</evidence>
<evidence type="ECO:0000256" key="6">
    <source>
        <dbReference type="ARBA" id="ARBA00017577"/>
    </source>
</evidence>
<keyword evidence="9 25" id="KW-0808">Transferase</keyword>
<evidence type="ECO:0000256" key="11">
    <source>
        <dbReference type="ARBA" id="ARBA00022990"/>
    </source>
</evidence>
<dbReference type="UniPathway" id="UPA00557">
    <property type="reaction ID" value="UER00612"/>
</dbReference>
<evidence type="ECO:0000256" key="8">
    <source>
        <dbReference type="ARBA" id="ARBA00022553"/>
    </source>
</evidence>
<dbReference type="InterPro" id="IPR028354">
    <property type="entry name" value="GPAT_PlsB"/>
</dbReference>
<dbReference type="Pfam" id="PF19277">
    <property type="entry name" value="GPAT_C"/>
    <property type="match status" value="1"/>
</dbReference>
<keyword evidence="12 25" id="KW-0443">Lipid metabolism</keyword>
<keyword evidence="13 25" id="KW-0496">Mitochondrion</keyword>
<evidence type="ECO:0000256" key="10">
    <source>
        <dbReference type="ARBA" id="ARBA00022787"/>
    </source>
</evidence>